<evidence type="ECO:0000256" key="5">
    <source>
        <dbReference type="ARBA" id="ARBA00022989"/>
    </source>
</evidence>
<comment type="subcellular location">
    <subcellularLocation>
        <location evidence="1">Membrane</location>
        <topology evidence="1">Multi-pass membrane protein</topology>
    </subcellularLocation>
</comment>
<dbReference type="PANTHER" id="PTHR48020:SF49">
    <property type="entry name" value="SUGAR TRANSPORTER"/>
    <property type="match status" value="1"/>
</dbReference>
<dbReference type="AlphaFoldDB" id="A0A8T2T2B8"/>
<evidence type="ECO:0000256" key="7">
    <source>
        <dbReference type="RuleBase" id="RU003346"/>
    </source>
</evidence>
<evidence type="ECO:0000256" key="1">
    <source>
        <dbReference type="ARBA" id="ARBA00004141"/>
    </source>
</evidence>
<dbReference type="InterPro" id="IPR005828">
    <property type="entry name" value="MFS_sugar_transport-like"/>
</dbReference>
<dbReference type="GO" id="GO:0022857">
    <property type="term" value="F:transmembrane transporter activity"/>
    <property type="evidence" value="ECO:0007669"/>
    <property type="project" value="InterPro"/>
</dbReference>
<evidence type="ECO:0000256" key="6">
    <source>
        <dbReference type="ARBA" id="ARBA00023136"/>
    </source>
</evidence>
<feature type="transmembrane region" description="Helical" evidence="8">
    <location>
        <begin position="98"/>
        <end position="119"/>
    </location>
</feature>
<evidence type="ECO:0000256" key="2">
    <source>
        <dbReference type="ARBA" id="ARBA00010992"/>
    </source>
</evidence>
<dbReference type="PRINTS" id="PR00171">
    <property type="entry name" value="SUGRTRNSPORT"/>
</dbReference>
<dbReference type="OMA" id="WVNYGCL"/>
<accession>A0A8T2T2B8</accession>
<dbReference type="InterPro" id="IPR050814">
    <property type="entry name" value="Myo-inositol_Transporter"/>
</dbReference>
<feature type="transmembrane region" description="Helical" evidence="8">
    <location>
        <begin position="57"/>
        <end position="86"/>
    </location>
</feature>
<feature type="transmembrane region" description="Helical" evidence="8">
    <location>
        <begin position="214"/>
        <end position="237"/>
    </location>
</feature>
<dbReference type="GO" id="GO:0016020">
    <property type="term" value="C:membrane"/>
    <property type="evidence" value="ECO:0007669"/>
    <property type="project" value="UniProtKB-SubCell"/>
</dbReference>
<reference evidence="10" key="1">
    <citation type="submission" date="2021-08" db="EMBL/GenBank/DDBJ databases">
        <title>WGS assembly of Ceratopteris richardii.</title>
        <authorList>
            <person name="Marchant D.B."/>
            <person name="Chen G."/>
            <person name="Jenkins J."/>
            <person name="Shu S."/>
            <person name="Leebens-Mack J."/>
            <person name="Grimwood J."/>
            <person name="Schmutz J."/>
            <person name="Soltis P."/>
            <person name="Soltis D."/>
            <person name="Chen Z.-H."/>
        </authorList>
    </citation>
    <scope>NUCLEOTIDE SEQUENCE</scope>
    <source>
        <strain evidence="10">Whitten #5841</strain>
        <tissue evidence="10">Leaf</tissue>
    </source>
</reference>
<dbReference type="Gene3D" id="1.20.1250.20">
    <property type="entry name" value="MFS general substrate transporter like domains"/>
    <property type="match status" value="1"/>
</dbReference>
<sequence>MEEHALEHRQASIGNEDGPLSLLGASKQTTKYQRLESSNGQIYQAHKGPTSTRLNSYAIACALLASMNSILLGYDVGVISGALLFIKEDLKINEFQEEILVSVLSIVSLGGGAVAGRFADAVGRRATMAASAVVFLVGAVVMGVSPSFFVLMIGRLLAGFGVGLALMVAPVYTAEIAPASSRGSLVSLPEIFINIGILMGYVSNYVFSGLPAHIAWRIMLGLGILPAVSLAVGVLFMPESPRWLVMQNRIDEARVVITKTSSDSEEGERRLLEIMEAAGLVNSSDIEVIDSETVNTSSRTDNNGKTIWRELLCPSPPVRRMLLVSSGIQFFQQATGIDATVYYSPEAFRTAGIVTNSGVIAGTVAMGFTKCIFILVSVLYLDRVGRRPLLLVSTIGITTCLAILALCFGFVKNVEPDIKAGHSVGVLAVMVIIAVCFYVAFFSIGMGPICWVLTTEIFPLRLRAQAMSLGIVINRLSSSTVSMTFLSMSRAFTFMGTYLIFTGISLCSVLFIFFCVPETKGKTLEEVGKFFYNDEPYSLELGKSSIIKGVDEGEEEKHLNGAQAMEAWTSLDEEAILNSEGIWSSRFNIDKKELVAKVKAIGNQEDLPSLHRNQ</sequence>
<keyword evidence="4 8" id="KW-0812">Transmembrane</keyword>
<name>A0A8T2T2B8_CERRI</name>
<feature type="transmembrane region" description="Helical" evidence="8">
    <location>
        <begin position="125"/>
        <end position="144"/>
    </location>
</feature>
<protein>
    <recommendedName>
        <fullName evidence="9">Major facilitator superfamily (MFS) profile domain-containing protein</fullName>
    </recommendedName>
</protein>
<proteinExistence type="inferred from homology"/>
<evidence type="ECO:0000259" key="9">
    <source>
        <dbReference type="PROSITE" id="PS50850"/>
    </source>
</evidence>
<feature type="domain" description="Major facilitator superfamily (MFS) profile" evidence="9">
    <location>
        <begin position="61"/>
        <end position="520"/>
    </location>
</feature>
<evidence type="ECO:0000313" key="10">
    <source>
        <dbReference type="EMBL" id="KAH7404615.1"/>
    </source>
</evidence>
<evidence type="ECO:0000256" key="4">
    <source>
        <dbReference type="ARBA" id="ARBA00022692"/>
    </source>
</evidence>
<comment type="similarity">
    <text evidence="2 7">Belongs to the major facilitator superfamily. Sugar transporter (TC 2.A.1.1) family.</text>
</comment>
<evidence type="ECO:0000256" key="8">
    <source>
        <dbReference type="SAM" id="Phobius"/>
    </source>
</evidence>
<evidence type="ECO:0000313" key="11">
    <source>
        <dbReference type="Proteomes" id="UP000825935"/>
    </source>
</evidence>
<keyword evidence="11" id="KW-1185">Reference proteome</keyword>
<dbReference type="NCBIfam" id="TIGR00879">
    <property type="entry name" value="SP"/>
    <property type="match status" value="1"/>
</dbReference>
<dbReference type="InterPro" id="IPR020846">
    <property type="entry name" value="MFS_dom"/>
</dbReference>
<dbReference type="PROSITE" id="PS50850">
    <property type="entry name" value="MFS"/>
    <property type="match status" value="1"/>
</dbReference>
<dbReference type="Proteomes" id="UP000825935">
    <property type="component" value="Chromosome 15"/>
</dbReference>
<dbReference type="InterPro" id="IPR005829">
    <property type="entry name" value="Sugar_transporter_CS"/>
</dbReference>
<gene>
    <name evidence="10" type="ORF">KP509_15G034400</name>
</gene>
<dbReference type="SUPFAM" id="SSF103473">
    <property type="entry name" value="MFS general substrate transporter"/>
    <property type="match status" value="1"/>
</dbReference>
<feature type="transmembrane region" description="Helical" evidence="8">
    <location>
        <begin position="156"/>
        <end position="174"/>
    </location>
</feature>
<keyword evidence="3 7" id="KW-0813">Transport</keyword>
<feature type="transmembrane region" description="Helical" evidence="8">
    <location>
        <begin position="186"/>
        <end position="207"/>
    </location>
</feature>
<dbReference type="FunFam" id="1.20.1250.20:FF:000025">
    <property type="entry name" value="probable polyol transporter 4"/>
    <property type="match status" value="1"/>
</dbReference>
<feature type="transmembrane region" description="Helical" evidence="8">
    <location>
        <begin position="388"/>
        <end position="411"/>
    </location>
</feature>
<feature type="transmembrane region" description="Helical" evidence="8">
    <location>
        <begin position="423"/>
        <end position="454"/>
    </location>
</feature>
<keyword evidence="5 8" id="KW-1133">Transmembrane helix</keyword>
<dbReference type="PROSITE" id="PS00216">
    <property type="entry name" value="SUGAR_TRANSPORT_1"/>
    <property type="match status" value="2"/>
</dbReference>
<feature type="transmembrane region" description="Helical" evidence="8">
    <location>
        <begin position="359"/>
        <end position="381"/>
    </location>
</feature>
<dbReference type="PANTHER" id="PTHR48020">
    <property type="entry name" value="PROTON MYO-INOSITOL COTRANSPORTER"/>
    <property type="match status" value="1"/>
</dbReference>
<organism evidence="10 11">
    <name type="scientific">Ceratopteris richardii</name>
    <name type="common">Triangle waterfern</name>
    <dbReference type="NCBI Taxonomy" id="49495"/>
    <lineage>
        <taxon>Eukaryota</taxon>
        <taxon>Viridiplantae</taxon>
        <taxon>Streptophyta</taxon>
        <taxon>Embryophyta</taxon>
        <taxon>Tracheophyta</taxon>
        <taxon>Polypodiopsida</taxon>
        <taxon>Polypodiidae</taxon>
        <taxon>Polypodiales</taxon>
        <taxon>Pteridineae</taxon>
        <taxon>Pteridaceae</taxon>
        <taxon>Parkerioideae</taxon>
        <taxon>Ceratopteris</taxon>
    </lineage>
</organism>
<feature type="transmembrane region" description="Helical" evidence="8">
    <location>
        <begin position="492"/>
        <end position="516"/>
    </location>
</feature>
<dbReference type="Pfam" id="PF00083">
    <property type="entry name" value="Sugar_tr"/>
    <property type="match status" value="1"/>
</dbReference>
<dbReference type="InterPro" id="IPR036259">
    <property type="entry name" value="MFS_trans_sf"/>
</dbReference>
<dbReference type="InterPro" id="IPR003663">
    <property type="entry name" value="Sugar/inositol_transpt"/>
</dbReference>
<keyword evidence="6 8" id="KW-0472">Membrane</keyword>
<dbReference type="PROSITE" id="PS00217">
    <property type="entry name" value="SUGAR_TRANSPORT_2"/>
    <property type="match status" value="1"/>
</dbReference>
<comment type="caution">
    <text evidence="10">The sequence shown here is derived from an EMBL/GenBank/DDBJ whole genome shotgun (WGS) entry which is preliminary data.</text>
</comment>
<dbReference type="OrthoDB" id="6339427at2759"/>
<dbReference type="EMBL" id="CM035420">
    <property type="protein sequence ID" value="KAH7404615.1"/>
    <property type="molecule type" value="Genomic_DNA"/>
</dbReference>
<evidence type="ECO:0000256" key="3">
    <source>
        <dbReference type="ARBA" id="ARBA00022448"/>
    </source>
</evidence>